<evidence type="ECO:0000313" key="3">
    <source>
        <dbReference type="EMBL" id="MVI54713.1"/>
    </source>
</evidence>
<comment type="caution">
    <text evidence="3">The sequence shown here is derived from an EMBL/GenBank/DDBJ whole genome shotgun (WGS) entry which is preliminary data.</text>
</comment>
<feature type="transmembrane region" description="Helical" evidence="1">
    <location>
        <begin position="109"/>
        <end position="133"/>
    </location>
</feature>
<feature type="transmembrane region" description="Helical" evidence="1">
    <location>
        <begin position="73"/>
        <end position="97"/>
    </location>
</feature>
<keyword evidence="1" id="KW-0812">Transmembrane</keyword>
<organism evidence="3 4">
    <name type="scientific">Staphylococcus aureus</name>
    <dbReference type="NCBI Taxonomy" id="1280"/>
    <lineage>
        <taxon>Bacteria</taxon>
        <taxon>Bacillati</taxon>
        <taxon>Bacillota</taxon>
        <taxon>Bacilli</taxon>
        <taxon>Bacillales</taxon>
        <taxon>Staphylococcaceae</taxon>
        <taxon>Staphylococcus</taxon>
    </lineage>
</organism>
<feature type="transmembrane region" description="Helical" evidence="1">
    <location>
        <begin position="177"/>
        <end position="202"/>
    </location>
</feature>
<dbReference type="PANTHER" id="PTHR40448:SF1">
    <property type="entry name" value="TWO-COMPONENT SENSOR HISTIDINE KINASE"/>
    <property type="match status" value="1"/>
</dbReference>
<dbReference type="NCBIfam" id="NF046015">
    <property type="entry name" value="HisKinAgrCStaph"/>
    <property type="match status" value="1"/>
</dbReference>
<reference evidence="3 4" key="1">
    <citation type="submission" date="2019-11" db="EMBL/GenBank/DDBJ databases">
        <title>Implementation of targeted gown and glove precautions to prevent Staphylococcus aureus acquisition in community-based nursing homes.</title>
        <authorList>
            <person name="Stine O.C."/>
        </authorList>
    </citation>
    <scope>NUCLEOTIDE SEQUENCE [LARGE SCALE GENOMIC DNA]</scope>
    <source>
        <strain evidence="3 4">S_4031.LGMP.AI</strain>
    </source>
</reference>
<sequence length="372" mass="42947">METINNLAMATFQLVILFTVAKFISFVKFNLRDYFIIVGIIIPTMFLYYFYGSRAVLIPTFSSIIFLFFKLKYYAIVTILVTMIIMYLSNFATVGLFLTLRKYTTDPAILLPLYILSFSSVSLLATYLVRISLKKFKKSYLSLNKTYMIIISFVLFATFAFFYIYSTNTSSNGDSLIPYALVFIGLIIFISVVILIMSLFTLKEMKYKRNQEEIETYYEYTLKIEAINNEMRKFRHDYVNILTTLSEYIREDDMIGLRAYFNKNIVPMKDNLQMNAIKLNGIENLKVREIKGLITAKILRAQEMNIPISIEIPDEVSSINLNMIDLSRSIGIILDNAIEASTEIDDPIIRVAFIESENSVTFIVMNKCADDL</sequence>
<feature type="domain" description="Sensor histidine kinase NatK-like C-terminal" evidence="2">
    <location>
        <begin position="321"/>
        <end position="371"/>
    </location>
</feature>
<dbReference type="Gene3D" id="3.30.565.10">
    <property type="entry name" value="Histidine kinase-like ATPase, C-terminal domain"/>
    <property type="match status" value="1"/>
</dbReference>
<feature type="non-terminal residue" evidence="3">
    <location>
        <position position="372"/>
    </location>
</feature>
<keyword evidence="1" id="KW-0472">Membrane</keyword>
<keyword evidence="1" id="KW-1133">Transmembrane helix</keyword>
<dbReference type="Pfam" id="PF14501">
    <property type="entry name" value="HATPase_c_5"/>
    <property type="match status" value="1"/>
</dbReference>
<proteinExistence type="predicted"/>
<dbReference type="AlphaFoldDB" id="A0A6B0BJB3"/>
<evidence type="ECO:0000313" key="4">
    <source>
        <dbReference type="Proteomes" id="UP000433366"/>
    </source>
</evidence>
<feature type="transmembrane region" description="Helical" evidence="1">
    <location>
        <begin position="7"/>
        <end position="28"/>
    </location>
</feature>
<dbReference type="Proteomes" id="UP000433366">
    <property type="component" value="Unassembled WGS sequence"/>
</dbReference>
<dbReference type="InterPro" id="IPR036890">
    <property type="entry name" value="HATPase_C_sf"/>
</dbReference>
<dbReference type="EMBL" id="WPRH01000174">
    <property type="protein sequence ID" value="MVI54713.1"/>
    <property type="molecule type" value="Genomic_DNA"/>
</dbReference>
<dbReference type="PANTHER" id="PTHR40448">
    <property type="entry name" value="TWO-COMPONENT SENSOR HISTIDINE KINASE"/>
    <property type="match status" value="1"/>
</dbReference>
<dbReference type="InterPro" id="IPR032834">
    <property type="entry name" value="NatK-like_C"/>
</dbReference>
<evidence type="ECO:0000256" key="1">
    <source>
        <dbReference type="SAM" id="Phobius"/>
    </source>
</evidence>
<dbReference type="GO" id="GO:0042802">
    <property type="term" value="F:identical protein binding"/>
    <property type="evidence" value="ECO:0007669"/>
    <property type="project" value="TreeGrafter"/>
</dbReference>
<evidence type="ECO:0000259" key="2">
    <source>
        <dbReference type="Pfam" id="PF14501"/>
    </source>
</evidence>
<feature type="transmembrane region" description="Helical" evidence="1">
    <location>
        <begin position="145"/>
        <end position="165"/>
    </location>
</feature>
<name>A0A6B0BJB3_STAAU</name>
<feature type="transmembrane region" description="Helical" evidence="1">
    <location>
        <begin position="34"/>
        <end position="52"/>
    </location>
</feature>
<protein>
    <submittedName>
        <fullName evidence="3">GHKL domain-containing protein</fullName>
    </submittedName>
</protein>
<accession>A0A6B0BJB3</accession>
<gene>
    <name evidence="3" type="ORF">GO793_02425</name>
</gene>